<evidence type="ECO:0000313" key="5">
    <source>
        <dbReference type="Proteomes" id="UP001217089"/>
    </source>
</evidence>
<accession>A0ABQ9FDM0</accession>
<protein>
    <recommendedName>
        <fullName evidence="3">Reelin domain-containing protein</fullName>
    </recommendedName>
</protein>
<proteinExistence type="predicted"/>
<reference evidence="4 5" key="1">
    <citation type="submission" date="2022-12" db="EMBL/GenBank/DDBJ databases">
        <title>Chromosome-level genome of Tegillarca granosa.</title>
        <authorList>
            <person name="Kim J."/>
        </authorList>
    </citation>
    <scope>NUCLEOTIDE SEQUENCE [LARGE SCALE GENOMIC DNA]</scope>
    <source>
        <strain evidence="4">Teg-2019</strain>
        <tissue evidence="4">Adductor muscle</tissue>
    </source>
</reference>
<dbReference type="EMBL" id="JARBDR010000337">
    <property type="protein sequence ID" value="KAJ8315404.1"/>
    <property type="molecule type" value="Genomic_DNA"/>
</dbReference>
<name>A0ABQ9FDM0_TEGGR</name>
<dbReference type="InterPro" id="IPR042307">
    <property type="entry name" value="Reeler_sf"/>
</dbReference>
<keyword evidence="2" id="KW-0812">Transmembrane</keyword>
<dbReference type="PROSITE" id="PS51019">
    <property type="entry name" value="REELIN"/>
    <property type="match status" value="1"/>
</dbReference>
<dbReference type="InterPro" id="IPR002861">
    <property type="entry name" value="Reeler_dom"/>
</dbReference>
<keyword evidence="2" id="KW-0472">Membrane</keyword>
<feature type="compositionally biased region" description="Basic residues" evidence="1">
    <location>
        <begin position="632"/>
        <end position="655"/>
    </location>
</feature>
<keyword evidence="5" id="KW-1185">Reference proteome</keyword>
<gene>
    <name evidence="4" type="ORF">KUTeg_007554</name>
</gene>
<evidence type="ECO:0000259" key="3">
    <source>
        <dbReference type="PROSITE" id="PS51019"/>
    </source>
</evidence>
<sequence>MHIIHSVWSTISMCSSVFYHTLFILVIQLSMKGLYSKPSVISKNQDCPTTGVPINERRGTNLIYDTKPLYKLDMENAEQGYTPGNTYQLYVKAQDPNRKFTEVLLSTRSDTENCGMGTFDRDPELQGQPPNCSHIVYKATRSPEHTLIFSWTAPQCGCVNFRVRVKSSRNIYYLDDAEKSNGFLSQKICSKDLTKYVTELPVSKRFNILCAIIKKTDILSLSESSDVLTRRKLNFRDMSLLEVEDLKINLHRRSEEVRECCSKNGQEKYECFGDIRRLRIDQFCEDGEPIIPFTITRLGYMTQHKKKCCWRLGERRYACFAESGLEGAHDGQQADWVKRTNILDESDPLNDIADYPTELSEQLNKLNILPNTDTMTKPDTFHKYSREYKNHQKSHTSIMKTRPSEADEAATTVQTKYYTESTIASTTQTTEELFRAMQRAQMSYECCNSGKKHASDVKVKDYWKMCEKSSRKYSRSRYTKGRGKCRRYYHQCCVEQVHLLQLRNVDRINPEHEKQHLQTITTELPNRDLVSIQRSSVAMTQELFNKSSGVTQQHVRHIQYDNETFQNASENTSLDNARKTDLSNDTLLIDYDKENIDNDDIGSYSVDYSESETTGLNIGGIQPSISSSKILTLKKNKRKRKRPKKNHRKRKMTKE</sequence>
<keyword evidence="2" id="KW-1133">Transmembrane helix</keyword>
<feature type="region of interest" description="Disordered" evidence="1">
    <location>
        <begin position="613"/>
        <end position="655"/>
    </location>
</feature>
<comment type="caution">
    <text evidence="4">The sequence shown here is derived from an EMBL/GenBank/DDBJ whole genome shotgun (WGS) entry which is preliminary data.</text>
</comment>
<evidence type="ECO:0000256" key="2">
    <source>
        <dbReference type="SAM" id="Phobius"/>
    </source>
</evidence>
<dbReference type="Proteomes" id="UP001217089">
    <property type="component" value="Unassembled WGS sequence"/>
</dbReference>
<dbReference type="CDD" id="cd08544">
    <property type="entry name" value="Reeler"/>
    <property type="match status" value="1"/>
</dbReference>
<feature type="transmembrane region" description="Helical" evidence="2">
    <location>
        <begin position="6"/>
        <end position="27"/>
    </location>
</feature>
<evidence type="ECO:0000313" key="4">
    <source>
        <dbReference type="EMBL" id="KAJ8315404.1"/>
    </source>
</evidence>
<feature type="domain" description="Reelin" evidence="3">
    <location>
        <begin position="34"/>
        <end position="201"/>
    </location>
</feature>
<organism evidence="4 5">
    <name type="scientific">Tegillarca granosa</name>
    <name type="common">Malaysian cockle</name>
    <name type="synonym">Anadara granosa</name>
    <dbReference type="NCBI Taxonomy" id="220873"/>
    <lineage>
        <taxon>Eukaryota</taxon>
        <taxon>Metazoa</taxon>
        <taxon>Spiralia</taxon>
        <taxon>Lophotrochozoa</taxon>
        <taxon>Mollusca</taxon>
        <taxon>Bivalvia</taxon>
        <taxon>Autobranchia</taxon>
        <taxon>Pteriomorphia</taxon>
        <taxon>Arcoida</taxon>
        <taxon>Arcoidea</taxon>
        <taxon>Arcidae</taxon>
        <taxon>Tegillarca</taxon>
    </lineage>
</organism>
<evidence type="ECO:0000256" key="1">
    <source>
        <dbReference type="SAM" id="MobiDB-lite"/>
    </source>
</evidence>
<dbReference type="Gene3D" id="2.60.40.4060">
    <property type="entry name" value="Reeler domain"/>
    <property type="match status" value="1"/>
</dbReference>